<dbReference type="PANTHER" id="PTHR48090:SF7">
    <property type="entry name" value="RFBJ PROTEIN"/>
    <property type="match status" value="1"/>
</dbReference>
<dbReference type="AlphaFoldDB" id="A0A0G0Q4T2"/>
<dbReference type="InterPro" id="IPR050256">
    <property type="entry name" value="Glycosyltransferase_2"/>
</dbReference>
<evidence type="ECO:0000313" key="3">
    <source>
        <dbReference type="Proteomes" id="UP000034325"/>
    </source>
</evidence>
<dbReference type="InterPro" id="IPR001173">
    <property type="entry name" value="Glyco_trans_2-like"/>
</dbReference>
<dbReference type="Pfam" id="PF00535">
    <property type="entry name" value="Glycos_transf_2"/>
    <property type="match status" value="1"/>
</dbReference>
<dbReference type="SUPFAM" id="SSF53448">
    <property type="entry name" value="Nucleotide-diphospho-sugar transferases"/>
    <property type="match status" value="1"/>
</dbReference>
<dbReference type="Proteomes" id="UP000034325">
    <property type="component" value="Unassembled WGS sequence"/>
</dbReference>
<dbReference type="PANTHER" id="PTHR48090">
    <property type="entry name" value="UNDECAPRENYL-PHOSPHATE 4-DEOXY-4-FORMAMIDO-L-ARABINOSE TRANSFERASE-RELATED"/>
    <property type="match status" value="1"/>
</dbReference>
<comment type="caution">
    <text evidence="2">The sequence shown here is derived from an EMBL/GenBank/DDBJ whole genome shotgun (WGS) entry which is preliminary data.</text>
</comment>
<feature type="domain" description="Glycosyltransferase 2-like" evidence="1">
    <location>
        <begin position="4"/>
        <end position="156"/>
    </location>
</feature>
<name>A0A0G0Q4T2_9BACT</name>
<dbReference type="InterPro" id="IPR029044">
    <property type="entry name" value="Nucleotide-diphossugar_trans"/>
</dbReference>
<accession>A0A0G0Q4T2</accession>
<evidence type="ECO:0000259" key="1">
    <source>
        <dbReference type="Pfam" id="PF00535"/>
    </source>
</evidence>
<reference evidence="2 3" key="1">
    <citation type="journal article" date="2015" name="Nature">
        <title>rRNA introns, odd ribosomes, and small enigmatic genomes across a large radiation of phyla.</title>
        <authorList>
            <person name="Brown C.T."/>
            <person name="Hug L.A."/>
            <person name="Thomas B.C."/>
            <person name="Sharon I."/>
            <person name="Castelle C.J."/>
            <person name="Singh A."/>
            <person name="Wilkins M.J."/>
            <person name="Williams K.H."/>
            <person name="Banfield J.F."/>
        </authorList>
    </citation>
    <scope>NUCLEOTIDE SEQUENCE [LARGE SCALE GENOMIC DNA]</scope>
</reference>
<dbReference type="CDD" id="cd04179">
    <property type="entry name" value="DPM_DPG-synthase_like"/>
    <property type="match status" value="1"/>
</dbReference>
<proteinExistence type="predicted"/>
<sequence length="224" mass="25392">MKVSLTIPTRNEEGSIGKLLKEIPREHIDEIIIVDGHSTDNTEKVARKYLKPRKDKFLVQKGLGYGGALKQGADAASGDIIIMMDADGSHNPADIPFMLNKIEEGYEYVMASRYAIGGRSYDDTFVRWFGNQLFTKLTNTIHNMRVTDSLYLFTAFTKKGYKKLDLKTTGFEFCTEIIVKAARAQLRFAEVPAIERARYAGKTHVFAPWHGLKILLTIFKKYEC</sequence>
<gene>
    <name evidence="2" type="ORF">UT23_C0027G0005</name>
</gene>
<evidence type="ECO:0000313" key="2">
    <source>
        <dbReference type="EMBL" id="KKQ96656.1"/>
    </source>
</evidence>
<dbReference type="Gene3D" id="3.90.550.10">
    <property type="entry name" value="Spore Coat Polysaccharide Biosynthesis Protein SpsA, Chain A"/>
    <property type="match status" value="1"/>
</dbReference>
<protein>
    <recommendedName>
        <fullName evidence="1">Glycosyltransferase 2-like domain-containing protein</fullName>
    </recommendedName>
</protein>
<organism evidence="2 3">
    <name type="scientific">Candidatus Woesebacteria bacterium GW2011_GWA1_39_12</name>
    <dbReference type="NCBI Taxonomy" id="1618549"/>
    <lineage>
        <taxon>Bacteria</taxon>
        <taxon>Candidatus Woeseibacteriota</taxon>
    </lineage>
</organism>
<dbReference type="EMBL" id="LBWA01000027">
    <property type="protein sequence ID" value="KKQ96656.1"/>
    <property type="molecule type" value="Genomic_DNA"/>
</dbReference>